<dbReference type="Proteomes" id="UP000051861">
    <property type="component" value="Unassembled WGS sequence"/>
</dbReference>
<evidence type="ECO:0000259" key="2">
    <source>
        <dbReference type="Pfam" id="PF20732"/>
    </source>
</evidence>
<gene>
    <name evidence="3" type="ORF">AMJ44_06865</name>
</gene>
<sequence>MSKKNIKTLNFTAIACILGLSSIIFLPACKKGDVDIPSKKAMVKLGVEVFLESRLDLVKGKKVGLVTNPTGVNSRLESTIDLFYNNPDIDLKALYGPEHGVRGNLQAGEYVPFYVDKIYNIPVFSLYGQSKKPEKGMLDKIDEYMRSFDTKKNGKVPEKSMVENIEVMIFDIQDVGTRIYTYVATMAYCMQTCGEMGIDFIVLDRPNPINGIDMEGPILDYPQCSSFMGLYPYPVRHGMTVCELARLFNDKFLDKKVNLTVIPMQGWEREMWYDETNLPWIIPSPNMPTLNTATVYPGQVFLEGTNISEGRGTTKPFEVFGAPWIDGYALTKKLNELNLSGIKFREAWFTPTFSKFKGELCGGVQIHVVDRKVYRSFETSLHIIKTTMAIYPDHFEFHQDYFDRIMGTAKVREDLEKGKEVKEIVKSYTEQLNSFSEQRKSYLLY</sequence>
<dbReference type="Pfam" id="PF20732">
    <property type="entry name" value="NamZ_C"/>
    <property type="match status" value="1"/>
</dbReference>
<dbReference type="InterPro" id="IPR008302">
    <property type="entry name" value="NamZ"/>
</dbReference>
<proteinExistence type="predicted"/>
<evidence type="ECO:0000313" key="3">
    <source>
        <dbReference type="EMBL" id="KPJ68262.1"/>
    </source>
</evidence>
<comment type="caution">
    <text evidence="3">The sequence shown here is derived from an EMBL/GenBank/DDBJ whole genome shotgun (WGS) entry which is preliminary data.</text>
</comment>
<dbReference type="PIRSF" id="PIRSF016719">
    <property type="entry name" value="UCP016719"/>
    <property type="match status" value="1"/>
</dbReference>
<evidence type="ECO:0000313" key="4">
    <source>
        <dbReference type="Proteomes" id="UP000051861"/>
    </source>
</evidence>
<dbReference type="AlphaFoldDB" id="A0A0S7Y0R7"/>
<feature type="domain" description="Peptidoglycan beta-N-acetylmuramidase NamZ C-terminal" evidence="2">
    <location>
        <begin position="295"/>
        <end position="445"/>
    </location>
</feature>
<dbReference type="PANTHER" id="PTHR42915:SF1">
    <property type="entry name" value="PEPTIDOGLYCAN BETA-N-ACETYLMURAMIDASE NAMZ"/>
    <property type="match status" value="1"/>
</dbReference>
<organism evidence="3 4">
    <name type="scientific">candidate division WOR-1 bacterium DG_54_3</name>
    <dbReference type="NCBI Taxonomy" id="1703775"/>
    <lineage>
        <taxon>Bacteria</taxon>
        <taxon>Bacillati</taxon>
        <taxon>Saganbacteria</taxon>
    </lineage>
</organism>
<dbReference type="PANTHER" id="PTHR42915">
    <property type="entry name" value="HYPOTHETICAL 460 KDA PROTEIN IN FEUA-SIGW INTERGENIC REGION [PRECURSOR]"/>
    <property type="match status" value="1"/>
</dbReference>
<feature type="domain" description="Peptidoglycan beta-N-acetylmuramidase NamZ N-terminal" evidence="1">
    <location>
        <begin position="155"/>
        <end position="290"/>
    </location>
</feature>
<accession>A0A0S7Y0R7</accession>
<feature type="domain" description="Peptidoglycan beta-N-acetylmuramidase NamZ N-terminal" evidence="1">
    <location>
        <begin position="63"/>
        <end position="142"/>
    </location>
</feature>
<reference evidence="3 4" key="1">
    <citation type="journal article" date="2015" name="Microbiome">
        <title>Genomic resolution of linkages in carbon, nitrogen, and sulfur cycling among widespread estuary sediment bacteria.</title>
        <authorList>
            <person name="Baker B.J."/>
            <person name="Lazar C.S."/>
            <person name="Teske A.P."/>
            <person name="Dick G.J."/>
        </authorList>
    </citation>
    <scope>NUCLEOTIDE SEQUENCE [LARGE SCALE GENOMIC DNA]</scope>
    <source>
        <strain evidence="3">DG_54_3</strain>
    </source>
</reference>
<protein>
    <recommendedName>
        <fullName evidence="5">DUF1343 domain-containing protein</fullName>
    </recommendedName>
</protein>
<dbReference type="Gene3D" id="3.40.50.12170">
    <property type="entry name" value="Uncharacterised protein PF07075, DUF1343"/>
    <property type="match status" value="2"/>
</dbReference>
<dbReference type="EMBL" id="LIZX01000057">
    <property type="protein sequence ID" value="KPJ68262.1"/>
    <property type="molecule type" value="Genomic_DNA"/>
</dbReference>
<dbReference type="InterPro" id="IPR048502">
    <property type="entry name" value="NamZ_N"/>
</dbReference>
<evidence type="ECO:0000259" key="1">
    <source>
        <dbReference type="Pfam" id="PF07075"/>
    </source>
</evidence>
<dbReference type="InterPro" id="IPR048503">
    <property type="entry name" value="NamZ_C"/>
</dbReference>
<dbReference type="PATRIC" id="fig|1703775.3.peg.2595"/>
<dbReference type="GO" id="GO:0033922">
    <property type="term" value="F:peptidoglycan beta-N-acetylmuramidase activity"/>
    <property type="evidence" value="ECO:0007669"/>
    <property type="project" value="InterPro"/>
</dbReference>
<dbReference type="Pfam" id="PF07075">
    <property type="entry name" value="NamZ_N"/>
    <property type="match status" value="2"/>
</dbReference>
<evidence type="ECO:0008006" key="5">
    <source>
        <dbReference type="Google" id="ProtNLM"/>
    </source>
</evidence>
<name>A0A0S7Y0R7_UNCSA</name>